<dbReference type="EMBL" id="BK061301">
    <property type="protein sequence ID" value="DBA07243.1"/>
    <property type="molecule type" value="Genomic_RNA"/>
</dbReference>
<evidence type="ECO:0000256" key="1">
    <source>
        <dbReference type="ARBA" id="ARBA00022484"/>
    </source>
</evidence>
<keyword evidence="3" id="KW-0548">Nucleotidyltransferase</keyword>
<dbReference type="Pfam" id="PF05919">
    <property type="entry name" value="Mitovir_RNA_pol"/>
    <property type="match status" value="1"/>
</dbReference>
<dbReference type="PANTHER" id="PTHR34456">
    <property type="entry name" value="MITOVIRUS RNA-DEPENDENT RNA POLYMERASE"/>
    <property type="match status" value="1"/>
</dbReference>
<dbReference type="InterPro" id="IPR043502">
    <property type="entry name" value="DNA/RNA_pol_sf"/>
</dbReference>
<dbReference type="PANTHER" id="PTHR34456:SF13">
    <property type="entry name" value="REVERSE TRANSCRIPTASE DOMAIN-CONTAINING PROTEIN"/>
    <property type="match status" value="1"/>
</dbReference>
<accession>A0A9Y0XB48</accession>
<evidence type="ECO:0000256" key="2">
    <source>
        <dbReference type="ARBA" id="ARBA00022679"/>
    </source>
</evidence>
<reference evidence="5" key="1">
    <citation type="submission" date="2022-03" db="EMBL/GenBank/DDBJ databases">
        <authorList>
            <person name="Ezawa T."/>
            <person name="Silvestri A."/>
            <person name="Tawaraya K."/>
            <person name="Suzuki M."/>
            <person name="Duan Y."/>
            <person name="Turina M."/>
            <person name="Lanfranco L."/>
        </authorList>
    </citation>
    <scope>NUCLEOTIDE SEQUENCE</scope>
</reference>
<reference evidence="5" key="2">
    <citation type="journal article" date="2023" name="MBio">
        <title>Structurally distinct mitoviruses: are they an ancestral lineage of the Mitoviridae exclusive to arbuscular mycorrhizal fungi (Glomeromycotina)?</title>
        <authorList>
            <person name="Ezawa T."/>
            <person name="Silvestri A."/>
            <person name="Maruyama H."/>
            <person name="Tawaraya K."/>
            <person name="Suzuki M."/>
            <person name="Duan Y."/>
            <person name="Turina M."/>
            <person name="Lanfranco L."/>
        </authorList>
    </citation>
    <scope>NUCLEOTIDE SEQUENCE</scope>
</reference>
<dbReference type="GO" id="GO:0003968">
    <property type="term" value="F:RNA-directed RNA polymerase activity"/>
    <property type="evidence" value="ECO:0007669"/>
    <property type="project" value="UniProtKB-KW"/>
</dbReference>
<evidence type="ECO:0000256" key="4">
    <source>
        <dbReference type="SAM" id="MobiDB-lite"/>
    </source>
</evidence>
<organism evidence="5">
    <name type="scientific">Gigaspora rosea mitovirus 4</name>
    <dbReference type="NCBI Taxonomy" id="2933360"/>
    <lineage>
        <taxon>Viruses</taxon>
        <taxon>Riboviria</taxon>
        <taxon>Orthornavirae</taxon>
        <taxon>Lenarviricota</taxon>
        <taxon>Howeltoviricetes</taxon>
        <taxon>Cryppavirales</taxon>
        <taxon>Mitoviridae</taxon>
        <taxon>Mitovirus</taxon>
    </lineage>
</organism>
<sequence>MTNKLFFGIQHLRCFHLGPVCRQVRLDHPLIWNVDWVQVTGGSHAVIDPADPGNIIYLSDSEYKVLVNVALSNKSKLVCLARAGDAQPALSSITAPKPTSSPIHLNYLRKTRMISRFLKALWNDRFEGKLVQPRDRNIRVLFNHWGKTLRLWSGLSSNSLSVHSDFVKICTFLIGVLKNRGPLGLAIFLKVNLVIINKFLAGQRLDSSWDLKCAVRLSAGLPRWIPVGARNGIRCGSAPVIRVWLSLLYTYKCLHAKGKGSIATIASPPLLGQTALLQEYAVFLRDHWVPSLKIKLPKTWELKPPKLLHSGPLGGTALYSAQEESMLWHFSGLRLSNALREVCTYFDNLQCLDNARTLWRNLETFGVKGPFNDRGRYFRRLKGMTLTAEGVARGLVPEIGGPPTLSKLALLNEAAGKVRVVAMVDYFTQWALSPLHLFLMKILKGIVQDGTFNQNRAVVGASKYAEKFTSPYYSSLDISAATDMIPKQLYRILLEFLLRDGPVGKAVLELMTERDFYAPDPIDDYTRYTRGQPMGALSSFPLLGLVHHSLVQFSAWKVGAFPFKTYSILGDDSVFMEDGQPIVAASYLKICAELGIPISLLKSYQSDRLWCFASRIFFKGVEVTPASLKAELQVRSTGSRVEMALNLLQKGWGVQPSVGSKWLTPATRLLLDHTRWNNLVPYLRMKRLSPVATKALAYLLAPSPKLSLRLGMEGVSVNAYVTTLAGYATALTQQASLPMVTFGSNETFFKMSVAIMQLLRYFLVKELSDLSDSIIKMESNRWKWISAQPVGLRPLLEPILEAESKAFARIKSELDRLYFEVGGSMAEHNVLTNFTPQGFKLEGDPSLIKSRFSYDCQIVERLFLTLGETPSPSTLERPDEWTKVRPQRERPWWMESGELLERINARLFSMASMFLSPEGFNPSGAVTEGVPDGKVLRTSIEGQISESSKDVTKRYVKIGKNVFLDRDKKRKVKKSSSSNTRKASKVSKGKKSRGRPGA</sequence>
<keyword evidence="2" id="KW-0808">Transferase</keyword>
<keyword evidence="1 5" id="KW-0696">RNA-directed RNA polymerase</keyword>
<protein>
    <submittedName>
        <fullName evidence="5">RNA-dependent RNA polymerase</fullName>
    </submittedName>
</protein>
<dbReference type="InterPro" id="IPR008686">
    <property type="entry name" value="RNA_pol_mitovir"/>
</dbReference>
<proteinExistence type="predicted"/>
<feature type="compositionally biased region" description="Basic residues" evidence="4">
    <location>
        <begin position="982"/>
        <end position="998"/>
    </location>
</feature>
<dbReference type="SUPFAM" id="SSF56672">
    <property type="entry name" value="DNA/RNA polymerases"/>
    <property type="match status" value="1"/>
</dbReference>
<evidence type="ECO:0000313" key="5">
    <source>
        <dbReference type="EMBL" id="DBA07243.1"/>
    </source>
</evidence>
<feature type="region of interest" description="Disordered" evidence="4">
    <location>
        <begin position="966"/>
        <end position="998"/>
    </location>
</feature>
<name>A0A9Y0XB48_9VIRU</name>
<evidence type="ECO:0000256" key="3">
    <source>
        <dbReference type="ARBA" id="ARBA00022695"/>
    </source>
</evidence>